<dbReference type="EMBL" id="CP014229">
    <property type="protein sequence ID" value="AMD89692.1"/>
    <property type="molecule type" value="Genomic_DNA"/>
</dbReference>
<dbReference type="GO" id="GO:0009244">
    <property type="term" value="P:lipopolysaccharide core region biosynthetic process"/>
    <property type="evidence" value="ECO:0007669"/>
    <property type="project" value="TreeGrafter"/>
</dbReference>
<dbReference type="InterPro" id="IPR051199">
    <property type="entry name" value="LPS_LOS_Heptosyltrfase"/>
</dbReference>
<dbReference type="RefSeq" id="WP_062252033.1">
    <property type="nucleotide sequence ID" value="NZ_CP014229.1"/>
</dbReference>
<protein>
    <submittedName>
        <fullName evidence="3">Glycosyl transferase</fullName>
    </submittedName>
</protein>
<evidence type="ECO:0000256" key="2">
    <source>
        <dbReference type="ARBA" id="ARBA00022679"/>
    </source>
</evidence>
<dbReference type="PANTHER" id="PTHR30160">
    <property type="entry name" value="TETRAACYLDISACCHARIDE 4'-KINASE-RELATED"/>
    <property type="match status" value="1"/>
</dbReference>
<dbReference type="KEGG" id="dfi:AXF13_05950"/>
<name>A0A0X8JIZ5_9BACT</name>
<dbReference type="CDD" id="cd03789">
    <property type="entry name" value="GT9_LPS_heptosyltransferase"/>
    <property type="match status" value="1"/>
</dbReference>
<gene>
    <name evidence="3" type="ORF">AXF13_05950</name>
</gene>
<dbReference type="Pfam" id="PF01075">
    <property type="entry name" value="Glyco_transf_9"/>
    <property type="match status" value="1"/>
</dbReference>
<dbReference type="PANTHER" id="PTHR30160:SF7">
    <property type="entry name" value="ADP-HEPTOSE--LPS HEPTOSYLTRANSFERASE 2"/>
    <property type="match status" value="1"/>
</dbReference>
<dbReference type="GO" id="GO:0008713">
    <property type="term" value="F:ADP-heptose-lipopolysaccharide heptosyltransferase activity"/>
    <property type="evidence" value="ECO:0007669"/>
    <property type="project" value="TreeGrafter"/>
</dbReference>
<sequence>MSADPLLVLQLQRMGDLILTFPLLLALKKRWPGHPIWVAAEPQFFQELMPLAPEVVFFPPSHCPTLARGHYAAAINLSARPEAAACLAGLEAGLKLGPAALPDGLHVHGFWQLYRTALTQNNHHNAFHWSDLYRLDLESAVRPGQAGHILPKGAGSGRVALVLGASEAAKRPDALFWARLARRLASAGAMPVFLGGPAESALGQEVARLTQLPHANLCGRLPLRDVAAVLRGLDLCITPDTGPMHLADWLGVPVLNLSMGPVHARETGPTAPGQWVLRAAMSCVGCWQCRRSKLYCKQAFSPASVARAALAVLENPQDARPPARSGPLPGLSLCRTGRDALDLYRLEAVEDQEGRPAARSCRSLLEDFWQAAFLFLYDPSLRPLARQRLAALENAFPQLAQRLALGLARLCAQCADGLKQRSRELPADFWRAEPPLLRLFAGHTHMFLQNADFTPQGWQTAVDRLTALCGLCFPDKAQQ</sequence>
<keyword evidence="4" id="KW-1185">Reference proteome</keyword>
<reference evidence="4" key="1">
    <citation type="submission" date="2016-02" db="EMBL/GenBank/DDBJ databases">
        <authorList>
            <person name="Holder M.E."/>
            <person name="Ajami N.J."/>
            <person name="Petrosino J.F."/>
        </authorList>
    </citation>
    <scope>NUCLEOTIDE SEQUENCE [LARGE SCALE GENOMIC DNA]</scope>
    <source>
        <strain evidence="4">CCUG 45958</strain>
    </source>
</reference>
<organism evidence="3 4">
    <name type="scientific">Desulfovibrio fairfieldensis</name>
    <dbReference type="NCBI Taxonomy" id="44742"/>
    <lineage>
        <taxon>Bacteria</taxon>
        <taxon>Pseudomonadati</taxon>
        <taxon>Thermodesulfobacteriota</taxon>
        <taxon>Desulfovibrionia</taxon>
        <taxon>Desulfovibrionales</taxon>
        <taxon>Desulfovibrionaceae</taxon>
        <taxon>Desulfovibrio</taxon>
    </lineage>
</organism>
<accession>A0A0X8JIZ5</accession>
<evidence type="ECO:0000256" key="1">
    <source>
        <dbReference type="ARBA" id="ARBA00022676"/>
    </source>
</evidence>
<dbReference type="AlphaFoldDB" id="A0A0X8JIZ5"/>
<proteinExistence type="predicted"/>
<evidence type="ECO:0000313" key="3">
    <source>
        <dbReference type="EMBL" id="AMD89692.1"/>
    </source>
</evidence>
<dbReference type="InterPro" id="IPR002201">
    <property type="entry name" value="Glyco_trans_9"/>
</dbReference>
<keyword evidence="1" id="KW-0328">Glycosyltransferase</keyword>
<keyword evidence="2 3" id="KW-0808">Transferase</keyword>
<dbReference type="GO" id="GO:0005829">
    <property type="term" value="C:cytosol"/>
    <property type="evidence" value="ECO:0007669"/>
    <property type="project" value="TreeGrafter"/>
</dbReference>
<evidence type="ECO:0000313" key="4">
    <source>
        <dbReference type="Proteomes" id="UP000069241"/>
    </source>
</evidence>
<dbReference type="SUPFAM" id="SSF53756">
    <property type="entry name" value="UDP-Glycosyltransferase/glycogen phosphorylase"/>
    <property type="match status" value="1"/>
</dbReference>
<dbReference type="Proteomes" id="UP000069241">
    <property type="component" value="Chromosome"/>
</dbReference>
<dbReference type="Gene3D" id="3.40.50.2000">
    <property type="entry name" value="Glycogen Phosphorylase B"/>
    <property type="match status" value="2"/>
</dbReference>
<dbReference type="STRING" id="44742.AXF13_05950"/>